<protein>
    <submittedName>
        <fullName evidence="2">Uncharacterized protein</fullName>
    </submittedName>
</protein>
<dbReference type="EMBL" id="JAHQIW010000750">
    <property type="protein sequence ID" value="KAJ1349826.1"/>
    <property type="molecule type" value="Genomic_DNA"/>
</dbReference>
<dbReference type="AlphaFoldDB" id="A0AAD5QK49"/>
<sequence>MAILSNAGHSRRPPRQADGEGDRRAASSTAEAFRGIPGSSGIPGALSQRTSPRCVVSLLLCLGKPNHL</sequence>
<gene>
    <name evidence="2" type="ORF">KIN20_005479</name>
</gene>
<feature type="region of interest" description="Disordered" evidence="1">
    <location>
        <begin position="1"/>
        <end position="50"/>
    </location>
</feature>
<reference evidence="2" key="1">
    <citation type="submission" date="2021-06" db="EMBL/GenBank/DDBJ databases">
        <title>Parelaphostrongylus tenuis whole genome reference sequence.</title>
        <authorList>
            <person name="Garwood T.J."/>
            <person name="Larsen P.A."/>
            <person name="Fountain-Jones N.M."/>
            <person name="Garbe J.R."/>
            <person name="Macchietto M.G."/>
            <person name="Kania S.A."/>
            <person name="Gerhold R.W."/>
            <person name="Richards J.E."/>
            <person name="Wolf T.M."/>
        </authorList>
    </citation>
    <scope>NUCLEOTIDE SEQUENCE</scope>
    <source>
        <strain evidence="2">MNPRO001-30</strain>
        <tissue evidence="2">Meninges</tissue>
    </source>
</reference>
<evidence type="ECO:0000256" key="1">
    <source>
        <dbReference type="SAM" id="MobiDB-lite"/>
    </source>
</evidence>
<organism evidence="2 3">
    <name type="scientific">Parelaphostrongylus tenuis</name>
    <name type="common">Meningeal worm</name>
    <dbReference type="NCBI Taxonomy" id="148309"/>
    <lineage>
        <taxon>Eukaryota</taxon>
        <taxon>Metazoa</taxon>
        <taxon>Ecdysozoa</taxon>
        <taxon>Nematoda</taxon>
        <taxon>Chromadorea</taxon>
        <taxon>Rhabditida</taxon>
        <taxon>Rhabditina</taxon>
        <taxon>Rhabditomorpha</taxon>
        <taxon>Strongyloidea</taxon>
        <taxon>Metastrongylidae</taxon>
        <taxon>Parelaphostrongylus</taxon>
    </lineage>
</organism>
<keyword evidence="3" id="KW-1185">Reference proteome</keyword>
<comment type="caution">
    <text evidence="2">The sequence shown here is derived from an EMBL/GenBank/DDBJ whole genome shotgun (WGS) entry which is preliminary data.</text>
</comment>
<dbReference type="Proteomes" id="UP001196413">
    <property type="component" value="Unassembled WGS sequence"/>
</dbReference>
<evidence type="ECO:0000313" key="3">
    <source>
        <dbReference type="Proteomes" id="UP001196413"/>
    </source>
</evidence>
<proteinExistence type="predicted"/>
<feature type="compositionally biased region" description="Basic and acidic residues" evidence="1">
    <location>
        <begin position="15"/>
        <end position="25"/>
    </location>
</feature>
<evidence type="ECO:0000313" key="2">
    <source>
        <dbReference type="EMBL" id="KAJ1349826.1"/>
    </source>
</evidence>
<name>A0AAD5QK49_PARTN</name>
<accession>A0AAD5QK49</accession>